<dbReference type="InterPro" id="IPR041047">
    <property type="entry name" value="LPD1"/>
</dbReference>
<organism evidence="2 3">
    <name type="scientific">Candidatus Woesebacteria bacterium RBG_13_36_22</name>
    <dbReference type="NCBI Taxonomy" id="1802478"/>
    <lineage>
        <taxon>Bacteria</taxon>
        <taxon>Candidatus Woeseibacteriota</taxon>
    </lineage>
</organism>
<evidence type="ECO:0000313" key="3">
    <source>
        <dbReference type="Proteomes" id="UP000176939"/>
    </source>
</evidence>
<protein>
    <recommendedName>
        <fullName evidence="1">Large polyvalent protein-associated domain-containing protein</fullName>
    </recommendedName>
</protein>
<dbReference type="Pfam" id="PF18796">
    <property type="entry name" value="LPD1"/>
    <property type="match status" value="1"/>
</dbReference>
<sequence>MKKSKYVVLEKAQVRVRPYQRKGKYVIGYTRESREAREARAEIRQRMGMRAPFEMGEYQPFQQPFRHKEVYPYGEPYRVKPGMTAEEKLKWAHRKEHHDVGAKIGGAKKDIWAEISAENIKAVEEQGVKVAYEKVTKQSVFAPLNVVTEQQMGVSPGAAYMKQQFLLAVNSRPPDSPEMREAFVHASEFVQGSFNNSKTVADVLNFITEFDQLRQMRKPERVIKGEELQQLSITGTDPAHPFYDQTKALKKLGYTNAFVEKIEGTGGGMWGGEFRIYVPSEDTTANNYLKSLGVRVSTIVTDSARGHGWYGFGKKTSVFWTRDWALARKMDKANDWSWAGKKEVGEKQKRFEWERKVSSEIERNGGDNAPPDTTADNILKSFDLRGVEYGNWISDDDARYHIQHAWEALSDLADILGFEKTDVSLKGKLALAIGARGAGKARAHYEPMKKVINLTKFSGGGCAAHEWGHALDNILAEAIAGEKGKTEYLSGGRVVAADPKHKDVVYAFQNVMNTIKKGTGDAQQKQAELATMRSTTAVLRKTYYELPSDYKNPTGEIAKKKEQARVALNDSIREYNRMVRDKSTNYYRAAETLGVYWKRPHELFARAFESYVEDKLDEGGRDSTYLVAGTKVKYGTKVQVKGAEREVEPYPQGEERKAINKSIENLIVAIRGSESLKKALIGLFDLIK</sequence>
<dbReference type="AlphaFoldDB" id="A0A1F7X2G5"/>
<evidence type="ECO:0000313" key="2">
    <source>
        <dbReference type="EMBL" id="OGM09177.1"/>
    </source>
</evidence>
<evidence type="ECO:0000259" key="1">
    <source>
        <dbReference type="Pfam" id="PF18796"/>
    </source>
</evidence>
<dbReference type="Proteomes" id="UP000176939">
    <property type="component" value="Unassembled WGS sequence"/>
</dbReference>
<reference evidence="2 3" key="1">
    <citation type="journal article" date="2016" name="Nat. Commun.">
        <title>Thousands of microbial genomes shed light on interconnected biogeochemical processes in an aquifer system.</title>
        <authorList>
            <person name="Anantharaman K."/>
            <person name="Brown C.T."/>
            <person name="Hug L.A."/>
            <person name="Sharon I."/>
            <person name="Castelle C.J."/>
            <person name="Probst A.J."/>
            <person name="Thomas B.C."/>
            <person name="Singh A."/>
            <person name="Wilkins M.J."/>
            <person name="Karaoz U."/>
            <person name="Brodie E.L."/>
            <person name="Williams K.H."/>
            <person name="Hubbard S.S."/>
            <person name="Banfield J.F."/>
        </authorList>
    </citation>
    <scope>NUCLEOTIDE SEQUENCE [LARGE SCALE GENOMIC DNA]</scope>
</reference>
<accession>A0A1F7X2G5</accession>
<dbReference type="EMBL" id="MGFQ01000024">
    <property type="protein sequence ID" value="OGM09177.1"/>
    <property type="molecule type" value="Genomic_DNA"/>
</dbReference>
<gene>
    <name evidence="2" type="ORF">A2Z67_04525</name>
</gene>
<feature type="domain" description="Large polyvalent protein-associated" evidence="1">
    <location>
        <begin position="595"/>
        <end position="670"/>
    </location>
</feature>
<name>A0A1F7X2G5_9BACT</name>
<comment type="caution">
    <text evidence="2">The sequence shown here is derived from an EMBL/GenBank/DDBJ whole genome shotgun (WGS) entry which is preliminary data.</text>
</comment>
<proteinExistence type="predicted"/>